<dbReference type="EMBL" id="UINC01128372">
    <property type="protein sequence ID" value="SVD08084.1"/>
    <property type="molecule type" value="Genomic_DNA"/>
</dbReference>
<gene>
    <name evidence="1" type="ORF">METZ01_LOCUS360938</name>
</gene>
<sequence length="114" mass="13349">MKKADLLEQEEVLAYQIDVFDNEANRVRQNREKKTNATDFTVSLRLETENTDGWLNLQSQITVGRKPSQTKRSIRTKVDLDIFKQMVALREDFHITNKVGFDIKPVISSFYKKQ</sequence>
<proteinExistence type="predicted"/>
<evidence type="ECO:0000313" key="1">
    <source>
        <dbReference type="EMBL" id="SVD08084.1"/>
    </source>
</evidence>
<reference evidence="1" key="1">
    <citation type="submission" date="2018-05" db="EMBL/GenBank/DDBJ databases">
        <authorList>
            <person name="Lanie J.A."/>
            <person name="Ng W.-L."/>
            <person name="Kazmierczak K.M."/>
            <person name="Andrzejewski T.M."/>
            <person name="Davidsen T.M."/>
            <person name="Wayne K.J."/>
            <person name="Tettelin H."/>
            <person name="Glass J.I."/>
            <person name="Rusch D."/>
            <person name="Podicherti R."/>
            <person name="Tsui H.-C.T."/>
            <person name="Winkler M.E."/>
        </authorList>
    </citation>
    <scope>NUCLEOTIDE SEQUENCE</scope>
</reference>
<feature type="non-terminal residue" evidence="1">
    <location>
        <position position="114"/>
    </location>
</feature>
<name>A0A382SDV5_9ZZZZ</name>
<protein>
    <submittedName>
        <fullName evidence="1">Uncharacterized protein</fullName>
    </submittedName>
</protein>
<organism evidence="1">
    <name type="scientific">marine metagenome</name>
    <dbReference type="NCBI Taxonomy" id="408172"/>
    <lineage>
        <taxon>unclassified sequences</taxon>
        <taxon>metagenomes</taxon>
        <taxon>ecological metagenomes</taxon>
    </lineage>
</organism>
<dbReference type="AlphaFoldDB" id="A0A382SDV5"/>
<accession>A0A382SDV5</accession>